<reference evidence="1" key="1">
    <citation type="submission" date="2023-07" db="EMBL/GenBank/DDBJ databases">
        <authorList>
            <consortium name="AG Swart"/>
            <person name="Singh M."/>
            <person name="Singh A."/>
            <person name="Seah K."/>
            <person name="Emmerich C."/>
        </authorList>
    </citation>
    <scope>NUCLEOTIDE SEQUENCE</scope>
    <source>
        <strain evidence="1">DP1</strain>
    </source>
</reference>
<comment type="caution">
    <text evidence="1">The sequence shown here is derived from an EMBL/GenBank/DDBJ whole genome shotgun (WGS) entry which is preliminary data.</text>
</comment>
<proteinExistence type="predicted"/>
<name>A0AAD2D3J4_EUPCR</name>
<accession>A0AAD2D3J4</accession>
<protein>
    <submittedName>
        <fullName evidence="1">Uncharacterized protein</fullName>
    </submittedName>
</protein>
<organism evidence="1 2">
    <name type="scientific">Euplotes crassus</name>
    <dbReference type="NCBI Taxonomy" id="5936"/>
    <lineage>
        <taxon>Eukaryota</taxon>
        <taxon>Sar</taxon>
        <taxon>Alveolata</taxon>
        <taxon>Ciliophora</taxon>
        <taxon>Intramacronucleata</taxon>
        <taxon>Spirotrichea</taxon>
        <taxon>Hypotrichia</taxon>
        <taxon>Euplotida</taxon>
        <taxon>Euplotidae</taxon>
        <taxon>Moneuplotes</taxon>
    </lineage>
</organism>
<dbReference type="Proteomes" id="UP001295684">
    <property type="component" value="Unassembled WGS sequence"/>
</dbReference>
<dbReference type="AlphaFoldDB" id="A0AAD2D3J4"/>
<evidence type="ECO:0000313" key="2">
    <source>
        <dbReference type="Proteomes" id="UP001295684"/>
    </source>
</evidence>
<sequence length="236" mass="27799">MATILEPHVCDDVEKCDTMICMPCDHFIKHSSVLIEGKAHFCPICMNFPWGKPQCKEIKYVVSEDIELLSQNFPEFQDELDVIFNTQPYNFKQDQKKDSKKISEEFYPSSKDFGTEKCIPGILVPFSKNQINKKFEDLCKIKRKRRFKEVDPMAYMIEDFEIMKKDFYECEHNVTLYKEKSVFLRSNIQFLRNKKSATKNVFCAIDSEFANDAVKECKVELSKLLQQFKDMKVTQK</sequence>
<evidence type="ECO:0000313" key="1">
    <source>
        <dbReference type="EMBL" id="CAI2379699.1"/>
    </source>
</evidence>
<keyword evidence="2" id="KW-1185">Reference proteome</keyword>
<dbReference type="EMBL" id="CAMPGE010021554">
    <property type="protein sequence ID" value="CAI2379699.1"/>
    <property type="molecule type" value="Genomic_DNA"/>
</dbReference>
<gene>
    <name evidence="1" type="ORF">ECRASSUSDP1_LOCUS21112</name>
</gene>